<sequence length="237" mass="26991">MNKPVFFIFNNKNSFDDFGIKMIDDITIPNPQPKSETISIPGGEDLVIKDGGYSDITIPVPIDILNKEIIKRKYRDIKNWLSDIKDNKLIFSNDSEVFYRVKQINLDSFKTEFIEMGSATINFICSPYTYYLDGILEIPLVPILFNDYGKEAKPIFHIKAEGLVTLTINNSSVELNVGQEITVDVERELIYKEGVINNSIKKGSWDSLVLKQGKNELSYSCDGTFNSITIIPNWRCL</sequence>
<dbReference type="PATRIC" id="fig|999411.4.peg.3223"/>
<gene>
    <name evidence="2" type="ORF">HMPREF1092_03310</name>
</gene>
<dbReference type="EMBL" id="AGYT01000026">
    <property type="protein sequence ID" value="ENY98752.1"/>
    <property type="molecule type" value="Genomic_DNA"/>
</dbReference>
<name>N9XGE6_9CLOT</name>
<dbReference type="NCBIfam" id="TIGR01633">
    <property type="entry name" value="phi3626_gp14_N"/>
    <property type="match status" value="1"/>
</dbReference>
<dbReference type="HOGENOM" id="CLU_091718_3_0_9"/>
<evidence type="ECO:0000313" key="2">
    <source>
        <dbReference type="EMBL" id="ENY98752.1"/>
    </source>
</evidence>
<protein>
    <recommendedName>
        <fullName evidence="1">Siphovirus-type tail component RIFT-related domain-containing protein</fullName>
    </recommendedName>
</protein>
<proteinExistence type="predicted"/>
<feature type="domain" description="Siphovirus-type tail component RIFT-related" evidence="1">
    <location>
        <begin position="29"/>
        <end position="125"/>
    </location>
</feature>
<dbReference type="eggNOG" id="COG4722">
    <property type="taxonomic scope" value="Bacteria"/>
</dbReference>
<dbReference type="InterPro" id="IPR008841">
    <property type="entry name" value="Siphovirus-type_tail_N"/>
</dbReference>
<accession>N9XGE6</accession>
<evidence type="ECO:0000313" key="3">
    <source>
        <dbReference type="Proteomes" id="UP000013097"/>
    </source>
</evidence>
<dbReference type="Proteomes" id="UP000013097">
    <property type="component" value="Unassembled WGS sequence"/>
</dbReference>
<comment type="caution">
    <text evidence="2">The sequence shown here is derived from an EMBL/GenBank/DDBJ whole genome shotgun (WGS) entry which is preliminary data.</text>
</comment>
<keyword evidence="3" id="KW-1185">Reference proteome</keyword>
<evidence type="ECO:0000259" key="1">
    <source>
        <dbReference type="Pfam" id="PF05709"/>
    </source>
</evidence>
<reference evidence="2 3" key="1">
    <citation type="submission" date="2013-01" db="EMBL/GenBank/DDBJ databases">
        <title>The Genome Sequence of Clostridium colicanis 209318.</title>
        <authorList>
            <consortium name="The Broad Institute Genome Sequencing Platform"/>
            <person name="Earl A."/>
            <person name="Ward D."/>
            <person name="Feldgarden M."/>
            <person name="Gevers D."/>
            <person name="Courvalin P."/>
            <person name="Lambert T."/>
            <person name="Walker B."/>
            <person name="Young S.K."/>
            <person name="Zeng Q."/>
            <person name="Gargeya S."/>
            <person name="Fitzgerald M."/>
            <person name="Haas B."/>
            <person name="Abouelleil A."/>
            <person name="Alvarado L."/>
            <person name="Arachchi H.M."/>
            <person name="Berlin A.M."/>
            <person name="Chapman S.B."/>
            <person name="Dewar J."/>
            <person name="Goldberg J."/>
            <person name="Griggs A."/>
            <person name="Gujja S."/>
            <person name="Hansen M."/>
            <person name="Howarth C."/>
            <person name="Imamovic A."/>
            <person name="Larimer J."/>
            <person name="McCowan C."/>
            <person name="Murphy C."/>
            <person name="Neiman D."/>
            <person name="Pearson M."/>
            <person name="Priest M."/>
            <person name="Roberts A."/>
            <person name="Saif S."/>
            <person name="Shea T."/>
            <person name="Sisk P."/>
            <person name="Sykes S."/>
            <person name="Wortman J."/>
            <person name="Nusbaum C."/>
            <person name="Birren B."/>
        </authorList>
    </citation>
    <scope>NUCLEOTIDE SEQUENCE [LARGE SCALE GENOMIC DNA]</scope>
    <source>
        <strain evidence="2 3">209318</strain>
    </source>
</reference>
<dbReference type="Pfam" id="PF05709">
    <property type="entry name" value="Sipho_tail"/>
    <property type="match status" value="1"/>
</dbReference>
<organism evidence="2 3">
    <name type="scientific">Clostridium thermobutyricum</name>
    <dbReference type="NCBI Taxonomy" id="29372"/>
    <lineage>
        <taxon>Bacteria</taxon>
        <taxon>Bacillati</taxon>
        <taxon>Bacillota</taxon>
        <taxon>Clostridia</taxon>
        <taxon>Eubacteriales</taxon>
        <taxon>Clostridiaceae</taxon>
        <taxon>Clostridium</taxon>
    </lineage>
</organism>
<dbReference type="Gene3D" id="2.40.30.200">
    <property type="match status" value="1"/>
</dbReference>
<dbReference type="AlphaFoldDB" id="N9XGE6"/>
<dbReference type="RefSeq" id="WP_002599750.1">
    <property type="nucleotide sequence ID" value="NZ_KB850960.1"/>
</dbReference>
<dbReference type="InterPro" id="IPR006520">
    <property type="entry name" value="Dit_BPSPP_N"/>
</dbReference>